<gene>
    <name evidence="5" type="ORF">SAMN05444920_13288</name>
</gene>
<dbReference type="RefSeq" id="WP_160150735.1">
    <property type="nucleotide sequence ID" value="NZ_FNVT01000032.1"/>
</dbReference>
<dbReference type="PANTHER" id="PTHR30244">
    <property type="entry name" value="TRANSAMINASE"/>
    <property type="match status" value="1"/>
</dbReference>
<name>A0A1H6F1K5_9ACTN</name>
<evidence type="ECO:0000313" key="6">
    <source>
        <dbReference type="Proteomes" id="UP000236732"/>
    </source>
</evidence>
<dbReference type="InterPro" id="IPR015422">
    <property type="entry name" value="PyrdxlP-dep_Trfase_small"/>
</dbReference>
<keyword evidence="3 4" id="KW-0663">Pyridoxal phosphate</keyword>
<accession>A0A1H6F1K5</accession>
<dbReference type="OrthoDB" id="9804264at2"/>
<dbReference type="InterPro" id="IPR015421">
    <property type="entry name" value="PyrdxlP-dep_Trfase_major"/>
</dbReference>
<organism evidence="5 6">
    <name type="scientific">Nonomuraea solani</name>
    <dbReference type="NCBI Taxonomy" id="1144553"/>
    <lineage>
        <taxon>Bacteria</taxon>
        <taxon>Bacillati</taxon>
        <taxon>Actinomycetota</taxon>
        <taxon>Actinomycetes</taxon>
        <taxon>Streptosporangiales</taxon>
        <taxon>Streptosporangiaceae</taxon>
        <taxon>Nonomuraea</taxon>
    </lineage>
</organism>
<comment type="cofactor">
    <cofactor evidence="1">
        <name>pyridoxal 5'-phosphate</name>
        <dbReference type="ChEBI" id="CHEBI:597326"/>
    </cofactor>
</comment>
<evidence type="ECO:0000256" key="1">
    <source>
        <dbReference type="ARBA" id="ARBA00001933"/>
    </source>
</evidence>
<dbReference type="GO" id="GO:0008483">
    <property type="term" value="F:transaminase activity"/>
    <property type="evidence" value="ECO:0007669"/>
    <property type="project" value="TreeGrafter"/>
</dbReference>
<proteinExistence type="inferred from homology"/>
<evidence type="ECO:0000256" key="2">
    <source>
        <dbReference type="PIRSR" id="PIRSR000390-1"/>
    </source>
</evidence>
<reference evidence="5 6" key="1">
    <citation type="submission" date="2016-10" db="EMBL/GenBank/DDBJ databases">
        <authorList>
            <person name="de Groot N.N."/>
        </authorList>
    </citation>
    <scope>NUCLEOTIDE SEQUENCE [LARGE SCALE GENOMIC DNA]</scope>
    <source>
        <strain evidence="5 6">CGMCC 4.7037</strain>
    </source>
</reference>
<comment type="similarity">
    <text evidence="4">Belongs to the DegT/DnrJ/EryC1 family.</text>
</comment>
<sequence>MNSPETHRLALLGGDPTVRTPLPTWPVLSDDEVAALGEHLRRARTDSTYLTSIFGSGPVVEFERAVADYFGAPYAVSTNSGWAALHTALVAVGVRPGDEVIVPAYTWPQSVSCVLQQGAIPVFADIDPETYTLTAETAEKCLSPATKAIVVVHLYGQPADMTRMMAFAEAHGLAVIEDCAQATGAMHRDRHVGTIGTVGCFSIGSGKQIVGGEGGFLLTSSEEVRHRAIAMSQHPQRHRVDLPGGYAVPDGFLPTYRMHPVAASICAAQLPKLRRWNDERIVNLRALSLALEGCPGIRPAAESTFGRHVYHLYCPTFVPEELPGLSRDRYVEALIAEGAPVRIGYVRTPLHLRKEMRERKYLAPGFPWNLGSRDVHYAAGDCPVTEDRCARTDISVFLGANAIGDQSALVGEIAAAFWKVARHHRELLEPAHSQR</sequence>
<feature type="active site" description="Proton acceptor" evidence="2">
    <location>
        <position position="207"/>
    </location>
</feature>
<dbReference type="InterPro" id="IPR000653">
    <property type="entry name" value="DegT/StrS_aminotransferase"/>
</dbReference>
<evidence type="ECO:0000256" key="3">
    <source>
        <dbReference type="PIRSR" id="PIRSR000390-2"/>
    </source>
</evidence>
<evidence type="ECO:0000256" key="4">
    <source>
        <dbReference type="RuleBase" id="RU004508"/>
    </source>
</evidence>
<dbReference type="Gene3D" id="3.40.640.10">
    <property type="entry name" value="Type I PLP-dependent aspartate aminotransferase-like (Major domain)"/>
    <property type="match status" value="1"/>
</dbReference>
<keyword evidence="6" id="KW-1185">Reference proteome</keyword>
<dbReference type="PIRSF" id="PIRSF000390">
    <property type="entry name" value="PLP_StrS"/>
    <property type="match status" value="1"/>
</dbReference>
<feature type="modified residue" description="N6-(pyridoxal phosphate)lysine" evidence="3">
    <location>
        <position position="207"/>
    </location>
</feature>
<dbReference type="InterPro" id="IPR015424">
    <property type="entry name" value="PyrdxlP-dep_Trfase"/>
</dbReference>
<dbReference type="PANTHER" id="PTHR30244:SF34">
    <property type="entry name" value="DTDP-4-AMINO-4,6-DIDEOXYGALACTOSE TRANSAMINASE"/>
    <property type="match status" value="1"/>
</dbReference>
<dbReference type="GO" id="GO:0030170">
    <property type="term" value="F:pyridoxal phosphate binding"/>
    <property type="evidence" value="ECO:0007669"/>
    <property type="project" value="TreeGrafter"/>
</dbReference>
<dbReference type="AlphaFoldDB" id="A0A1H6F1K5"/>
<dbReference type="Gene3D" id="3.90.1150.10">
    <property type="entry name" value="Aspartate Aminotransferase, domain 1"/>
    <property type="match status" value="1"/>
</dbReference>
<dbReference type="Proteomes" id="UP000236732">
    <property type="component" value="Unassembled WGS sequence"/>
</dbReference>
<dbReference type="Pfam" id="PF01041">
    <property type="entry name" value="DegT_DnrJ_EryC1"/>
    <property type="match status" value="1"/>
</dbReference>
<dbReference type="GO" id="GO:0000271">
    <property type="term" value="P:polysaccharide biosynthetic process"/>
    <property type="evidence" value="ECO:0007669"/>
    <property type="project" value="TreeGrafter"/>
</dbReference>
<dbReference type="CDD" id="cd00616">
    <property type="entry name" value="AHBA_syn"/>
    <property type="match status" value="1"/>
</dbReference>
<dbReference type="EMBL" id="FNVT01000032">
    <property type="protein sequence ID" value="SEH03079.1"/>
    <property type="molecule type" value="Genomic_DNA"/>
</dbReference>
<dbReference type="SUPFAM" id="SSF53383">
    <property type="entry name" value="PLP-dependent transferases"/>
    <property type="match status" value="1"/>
</dbReference>
<protein>
    <submittedName>
        <fullName evidence="5">dTDP-4-amino-4,6-dideoxygalactose transaminase</fullName>
    </submittedName>
</protein>
<evidence type="ECO:0000313" key="5">
    <source>
        <dbReference type="EMBL" id="SEH03079.1"/>
    </source>
</evidence>